<dbReference type="Gene3D" id="1.20.1560.10">
    <property type="entry name" value="ABC transporter type 1, transmembrane domain"/>
    <property type="match status" value="1"/>
</dbReference>
<dbReference type="GO" id="GO:0015421">
    <property type="term" value="F:ABC-type oligopeptide transporter activity"/>
    <property type="evidence" value="ECO:0007669"/>
    <property type="project" value="TreeGrafter"/>
</dbReference>
<feature type="region of interest" description="Disordered" evidence="8">
    <location>
        <begin position="263"/>
        <end position="304"/>
    </location>
</feature>
<keyword evidence="2" id="KW-0813">Transport</keyword>
<protein>
    <submittedName>
        <fullName evidence="12">ABC transporter B family member 28</fullName>
    </submittedName>
</protein>
<keyword evidence="5" id="KW-0067">ATP-binding</keyword>
<evidence type="ECO:0000256" key="1">
    <source>
        <dbReference type="ARBA" id="ARBA00004448"/>
    </source>
</evidence>
<comment type="caution">
    <text evidence="12">The sequence shown here is derived from an EMBL/GenBank/DDBJ whole genome shotgun (WGS) entry which is preliminary data.</text>
</comment>
<dbReference type="Gene3D" id="3.40.50.300">
    <property type="entry name" value="P-loop containing nucleotide triphosphate hydrolases"/>
    <property type="match status" value="1"/>
</dbReference>
<dbReference type="CDD" id="cd18557">
    <property type="entry name" value="ABC_6TM_TAP_ABCB8_10_like"/>
    <property type="match status" value="1"/>
</dbReference>
<dbReference type="SUPFAM" id="SSF90123">
    <property type="entry name" value="ABC transporter transmembrane region"/>
    <property type="match status" value="1"/>
</dbReference>
<evidence type="ECO:0000256" key="4">
    <source>
        <dbReference type="ARBA" id="ARBA00022741"/>
    </source>
</evidence>
<evidence type="ECO:0000259" key="10">
    <source>
        <dbReference type="PROSITE" id="PS50893"/>
    </source>
</evidence>
<dbReference type="InterPro" id="IPR017871">
    <property type="entry name" value="ABC_transporter-like_CS"/>
</dbReference>
<accession>A0A2P6U0Y4</accession>
<dbReference type="PROSITE" id="PS50893">
    <property type="entry name" value="ABC_TRANSPORTER_2"/>
    <property type="match status" value="1"/>
</dbReference>
<dbReference type="STRING" id="3076.A0A2P6U0Y4"/>
<sequence>MESGQAHSTSGRASSSDSRGSSTAPPTTSGGTAGGAPSGALPNYLADWRGGARAADVRFIASGGKELPAHFQFLARYCTLFGDLLEAGSEPAAGGAAPGVQHLPTPAAPLQVDLRGHAAADVERALLAVYQPHLAEAVAASVRTPAAYAAQLDLAAFLGFGRLLECLRAPLSRRGPAMGELAGFDFAAWLELAERHNLHALKTYCLECLMHLLVAPGSSGRSDEPSVSQIDWHALSKPHLLCLLDGLATGVNRCVQRTYTLHAPRPASPMSGATPAAAARQRRKGSRPDAPRRSKWAAADASNGNMHTAAEAAAAELDGEPLPQGESCPLPAASSSWAKREPPLGGRMVWRLLRQQKRHLLLAGMSLVLCVSMNLASPVLQGMLFDVLVRGQPFQQYSKLFAVLLTIYVAEPLLSQVYILNACGAGEKLQAALRAEAFRTLLAQRVEFFDRHSSSQLTQLLSRDLDSIRAFVFANTARDRGFRALFEALGTVCILFTLSWRLGPVLAGVIVASVCTAFLYRRQTRSLEAGSAAAQQRLAELASASFTNMRTVRIFAGEALEQRRFGQQVARSYNSGVGFARAKATLESVQRSATHLSMLALYALGGRLVHAGLLPVGVLVTAIGFTFSLVFATQGMLQTFADLRSMLASVRRVRATLSELPPDESMVATLAPLPDAPWVDPTASQDGAAGTGGRHASHLPDEGPALAAAGSGDEDGEAGSGRAVEAAQTGDLRLESVYFSYPTRPGAAVLRDLSLTLPRGKVTAIVGRSGAGKSTVAALLERLYTPDAGSITLGGEDIRDFTRTEWCAALAAVSQEPVLFPASIAYNIGYGRSMRCSQEEIEAAAKAANAHEFIVNLPDGYATVVGEAGSLLSGGQRQRIALARALLKDAPILILDEATSSLDAENERLVQAAIDKLMEGRTVMVIAHRLSTVQTADQIVVLEGGQVVEQGSHKQLLRRPGGRYAALVSAQELLLQQT</sequence>
<evidence type="ECO:0000256" key="5">
    <source>
        <dbReference type="ARBA" id="ARBA00022840"/>
    </source>
</evidence>
<feature type="domain" description="ABC transporter" evidence="10">
    <location>
        <begin position="732"/>
        <end position="969"/>
    </location>
</feature>
<reference evidence="12 13" key="1">
    <citation type="journal article" date="2018" name="Plant J.">
        <title>Genome sequences of Chlorella sorokiniana UTEX 1602 and Micractinium conductrix SAG 241.80: implications to maltose excretion by a green alga.</title>
        <authorList>
            <person name="Arriola M.B."/>
            <person name="Velmurugan N."/>
            <person name="Zhang Y."/>
            <person name="Plunkett M.H."/>
            <person name="Hondzo H."/>
            <person name="Barney B.M."/>
        </authorList>
    </citation>
    <scope>NUCLEOTIDE SEQUENCE [LARGE SCALE GENOMIC DNA]</scope>
    <source>
        <strain evidence="13">UTEX 1602</strain>
    </source>
</reference>
<dbReference type="SMART" id="SM00382">
    <property type="entry name" value="AAA"/>
    <property type="match status" value="1"/>
</dbReference>
<dbReference type="GO" id="GO:0090374">
    <property type="term" value="P:oligopeptide export from mitochondrion"/>
    <property type="evidence" value="ECO:0007669"/>
    <property type="project" value="TreeGrafter"/>
</dbReference>
<name>A0A2P6U0Y4_CHLSO</name>
<gene>
    <name evidence="12" type="ORF">C2E21_1351</name>
</gene>
<dbReference type="PROSITE" id="PS00211">
    <property type="entry name" value="ABC_TRANSPORTER_1"/>
    <property type="match status" value="1"/>
</dbReference>
<organism evidence="12 13">
    <name type="scientific">Chlorella sorokiniana</name>
    <name type="common">Freshwater green alga</name>
    <dbReference type="NCBI Taxonomy" id="3076"/>
    <lineage>
        <taxon>Eukaryota</taxon>
        <taxon>Viridiplantae</taxon>
        <taxon>Chlorophyta</taxon>
        <taxon>core chlorophytes</taxon>
        <taxon>Trebouxiophyceae</taxon>
        <taxon>Chlorellales</taxon>
        <taxon>Chlorellaceae</taxon>
        <taxon>Chlorella clade</taxon>
        <taxon>Chlorella</taxon>
    </lineage>
</organism>
<dbReference type="OrthoDB" id="6500128at2759"/>
<dbReference type="InterPro" id="IPR003439">
    <property type="entry name" value="ABC_transporter-like_ATP-bd"/>
</dbReference>
<dbReference type="Proteomes" id="UP000239899">
    <property type="component" value="Unassembled WGS sequence"/>
</dbReference>
<dbReference type="EMBL" id="LHPG02000003">
    <property type="protein sequence ID" value="PRW59977.1"/>
    <property type="molecule type" value="Genomic_DNA"/>
</dbReference>
<feature type="domain" description="ABC transmembrane type-1" evidence="11">
    <location>
        <begin position="361"/>
        <end position="645"/>
    </location>
</feature>
<dbReference type="InterPro" id="IPR011333">
    <property type="entry name" value="SKP1/BTB/POZ_sf"/>
</dbReference>
<evidence type="ECO:0000313" key="13">
    <source>
        <dbReference type="Proteomes" id="UP000239899"/>
    </source>
</evidence>
<feature type="region of interest" description="Disordered" evidence="8">
    <location>
        <begin position="678"/>
        <end position="727"/>
    </location>
</feature>
<dbReference type="InterPro" id="IPR027417">
    <property type="entry name" value="P-loop_NTPase"/>
</dbReference>
<evidence type="ECO:0000256" key="6">
    <source>
        <dbReference type="ARBA" id="ARBA00022989"/>
    </source>
</evidence>
<dbReference type="PANTHER" id="PTHR43394:SF7">
    <property type="entry name" value="ABC TRANSPORTER B FAMILY MEMBER 28"/>
    <property type="match status" value="1"/>
</dbReference>
<keyword evidence="4" id="KW-0547">Nucleotide-binding</keyword>
<evidence type="ECO:0000256" key="8">
    <source>
        <dbReference type="SAM" id="MobiDB-lite"/>
    </source>
</evidence>
<dbReference type="AlphaFoldDB" id="A0A2P6U0Y4"/>
<feature type="transmembrane region" description="Helical" evidence="9">
    <location>
        <begin position="504"/>
        <end position="520"/>
    </location>
</feature>
<dbReference type="PROSITE" id="PS50929">
    <property type="entry name" value="ABC_TM1F"/>
    <property type="match status" value="1"/>
</dbReference>
<evidence type="ECO:0000256" key="7">
    <source>
        <dbReference type="ARBA" id="ARBA00023136"/>
    </source>
</evidence>
<evidence type="ECO:0000256" key="9">
    <source>
        <dbReference type="SAM" id="Phobius"/>
    </source>
</evidence>
<dbReference type="GO" id="GO:0005524">
    <property type="term" value="F:ATP binding"/>
    <property type="evidence" value="ECO:0007669"/>
    <property type="project" value="UniProtKB-KW"/>
</dbReference>
<dbReference type="GO" id="GO:0005743">
    <property type="term" value="C:mitochondrial inner membrane"/>
    <property type="evidence" value="ECO:0007669"/>
    <property type="project" value="UniProtKB-SubCell"/>
</dbReference>
<evidence type="ECO:0000313" key="12">
    <source>
        <dbReference type="EMBL" id="PRW59977.1"/>
    </source>
</evidence>
<dbReference type="Pfam" id="PF00005">
    <property type="entry name" value="ABC_tran"/>
    <property type="match status" value="1"/>
</dbReference>
<feature type="compositionally biased region" description="Low complexity" evidence="8">
    <location>
        <begin position="8"/>
        <end position="30"/>
    </location>
</feature>
<feature type="region of interest" description="Disordered" evidence="8">
    <location>
        <begin position="320"/>
        <end position="339"/>
    </location>
</feature>
<dbReference type="FunFam" id="3.40.50.300:FF:000403">
    <property type="entry name" value="ATP-binding cassette sub-family B member 8, mitochondrial"/>
    <property type="match status" value="1"/>
</dbReference>
<dbReference type="Gene3D" id="3.30.710.10">
    <property type="entry name" value="Potassium Channel Kv1.1, Chain A"/>
    <property type="match status" value="1"/>
</dbReference>
<dbReference type="InterPro" id="IPR036640">
    <property type="entry name" value="ABC1_TM_sf"/>
</dbReference>
<feature type="region of interest" description="Disordered" evidence="8">
    <location>
        <begin position="1"/>
        <end position="38"/>
    </location>
</feature>
<keyword evidence="6 9" id="KW-1133">Transmembrane helix</keyword>
<dbReference type="Pfam" id="PF00664">
    <property type="entry name" value="ABC_membrane"/>
    <property type="match status" value="1"/>
</dbReference>
<dbReference type="PANTHER" id="PTHR43394">
    <property type="entry name" value="ATP-DEPENDENT PERMEASE MDL1, MITOCHONDRIAL"/>
    <property type="match status" value="1"/>
</dbReference>
<proteinExistence type="predicted"/>
<evidence type="ECO:0000256" key="2">
    <source>
        <dbReference type="ARBA" id="ARBA00022448"/>
    </source>
</evidence>
<dbReference type="InterPro" id="IPR039421">
    <property type="entry name" value="Type_1_exporter"/>
</dbReference>
<comment type="subcellular location">
    <subcellularLocation>
        <location evidence="1">Mitochondrion inner membrane</location>
        <topology evidence="1">Multi-pass membrane protein</topology>
    </subcellularLocation>
</comment>
<keyword evidence="7 9" id="KW-0472">Membrane</keyword>
<dbReference type="GO" id="GO:0016887">
    <property type="term" value="F:ATP hydrolysis activity"/>
    <property type="evidence" value="ECO:0007669"/>
    <property type="project" value="InterPro"/>
</dbReference>
<dbReference type="SUPFAM" id="SSF52540">
    <property type="entry name" value="P-loop containing nucleoside triphosphate hydrolases"/>
    <property type="match status" value="1"/>
</dbReference>
<keyword evidence="3 9" id="KW-0812">Transmembrane</keyword>
<dbReference type="InterPro" id="IPR011527">
    <property type="entry name" value="ABC1_TM_dom"/>
</dbReference>
<evidence type="ECO:0000256" key="3">
    <source>
        <dbReference type="ARBA" id="ARBA00022692"/>
    </source>
</evidence>
<evidence type="ECO:0000259" key="11">
    <source>
        <dbReference type="PROSITE" id="PS50929"/>
    </source>
</evidence>
<dbReference type="InterPro" id="IPR003593">
    <property type="entry name" value="AAA+_ATPase"/>
</dbReference>
<feature type="transmembrane region" description="Helical" evidence="9">
    <location>
        <begin position="608"/>
        <end position="631"/>
    </location>
</feature>
<keyword evidence="13" id="KW-1185">Reference proteome</keyword>